<name>A0A1H2R969_9BACL</name>
<evidence type="ECO:0000313" key="1">
    <source>
        <dbReference type="EMBL" id="SDW15680.1"/>
    </source>
</evidence>
<dbReference type="STRING" id="89784.SAMN04489725_102210"/>
<proteinExistence type="predicted"/>
<organism evidence="1 2">
    <name type="scientific">Alicyclobacillus hesperidum</name>
    <dbReference type="NCBI Taxonomy" id="89784"/>
    <lineage>
        <taxon>Bacteria</taxon>
        <taxon>Bacillati</taxon>
        <taxon>Bacillota</taxon>
        <taxon>Bacilli</taxon>
        <taxon>Bacillales</taxon>
        <taxon>Alicyclobacillaceae</taxon>
        <taxon>Alicyclobacillus</taxon>
    </lineage>
</organism>
<evidence type="ECO:0000313" key="2">
    <source>
        <dbReference type="Proteomes" id="UP000182589"/>
    </source>
</evidence>
<dbReference type="RefSeq" id="WP_074691576.1">
    <property type="nucleotide sequence ID" value="NZ_FNOJ01000002.1"/>
</dbReference>
<dbReference type="EMBL" id="FNOJ01000002">
    <property type="protein sequence ID" value="SDW15680.1"/>
    <property type="molecule type" value="Genomic_DNA"/>
</dbReference>
<dbReference type="Proteomes" id="UP000182589">
    <property type="component" value="Unassembled WGS sequence"/>
</dbReference>
<accession>A0A1H2R969</accession>
<dbReference type="AlphaFoldDB" id="A0A1H2R969"/>
<reference evidence="2" key="1">
    <citation type="submission" date="2016-10" db="EMBL/GenBank/DDBJ databases">
        <authorList>
            <person name="Varghese N."/>
        </authorList>
    </citation>
    <scope>NUCLEOTIDE SEQUENCE [LARGE SCALE GENOMIC DNA]</scope>
    <source>
        <strain evidence="2">DSM 12489</strain>
    </source>
</reference>
<keyword evidence="2" id="KW-1185">Reference proteome</keyword>
<gene>
    <name evidence="1" type="ORF">SAMN04489725_102210</name>
</gene>
<protein>
    <submittedName>
        <fullName evidence="1">Uncharacterized protein</fullName>
    </submittedName>
</protein>
<sequence>MADIQLINEHTIHISVDLTDAIHMIDEASRNVKAYAHDIVTIYEKMPAFDYTSFCFYAYDSAELFEFILGVDPRNYRSFSLDAPDSFFFTLYGGMAALYDMANKCLHEDQFA</sequence>